<keyword evidence="2" id="KW-0808">Transferase</keyword>
<sequence length="745" mass="80746">MAYHIAVGSYSDQVHFLKFDPEISSLTVLPSITVGYHPSWLTPHHSDPSIIYAGIEQSDGRVVTLKLEQDGRVAILADISSGGDSPCTLLTSQDELLIGNYMGGNIVVIPITDGGHQLEAQAAKTLAFSGFGPNKQRQEGSHPHQVVIHPDREELLVPDLGADLTRRFKKGDQGNWQPAGVVQYTPGSGPRHIAFFGDCMYTILELTNEITVHRLPPFPEEPTFVTSIPTMKTFPPVVGSGMTAAEILIPTPNEPFPIPLIYASNRDDPSPDGDIISIISIAEPSKLEPVAEIRTGLKHLRGMAFGGPNDRYLIAGGANSGKAKVYERTDGGKNLVELFTVDVEAPTSFLWLHFGADVIKVEPPGVGDPLRVWRELDVDGVSPWWRSIARNKKSVTIDLRKEQGRELVKKLAVKSDVLLENFKPGTLEKWGLGPADLHPLNPSLIFTRVSGYGQTGPWSSRPGYASVCEAESGFRYINGYPDPDTGILSGPPVRPNISLGDSVAGLHAAFGTVLALLSRQTKQAQGNPGGQTVDVSILESMINLMEGIIPEYDRKGKIRGPSGSSVTGIVPTNAYPCLPPPGSPSKSSYVVIGANADSMYNRMMIAMGREDLTGPNYAQNQHRVARQKEIEDGISAWTRTRTAEEVETVLRGVGVPVGQVFSVKEIVENPHTEARGIVEDVWVGDKDSGWNVKMPNVAPILESCQTKTRWAGPDLGQHNKEILLGELGLSEEELLQYQKEGVVGS</sequence>
<dbReference type="Gene3D" id="3.30.1540.10">
    <property type="entry name" value="formyl-coa transferase, domain 3"/>
    <property type="match status" value="1"/>
</dbReference>
<protein>
    <submittedName>
        <fullName evidence="3">Uncharacterized protein</fullName>
    </submittedName>
</protein>
<dbReference type="PANTHER" id="PTHR48207">
    <property type="entry name" value="SUCCINATE--HYDROXYMETHYLGLUTARATE COA-TRANSFERASE"/>
    <property type="match status" value="1"/>
</dbReference>
<dbReference type="SUPFAM" id="SSF75011">
    <property type="entry name" value="3-carboxy-cis,cis-mucoante lactonizing enzyme"/>
    <property type="match status" value="1"/>
</dbReference>
<evidence type="ECO:0000313" key="3">
    <source>
        <dbReference type="EMBL" id="KAJ3478745.1"/>
    </source>
</evidence>
<dbReference type="Gene3D" id="2.130.10.10">
    <property type="entry name" value="YVTN repeat-like/Quinoprotein amine dehydrogenase"/>
    <property type="match status" value="1"/>
</dbReference>
<dbReference type="InterPro" id="IPR015943">
    <property type="entry name" value="WD40/YVTN_repeat-like_dom_sf"/>
</dbReference>
<dbReference type="EMBL" id="JANAWD010000488">
    <property type="protein sequence ID" value="KAJ3478745.1"/>
    <property type="molecule type" value="Genomic_DNA"/>
</dbReference>
<evidence type="ECO:0000256" key="1">
    <source>
        <dbReference type="ARBA" id="ARBA00008383"/>
    </source>
</evidence>
<gene>
    <name evidence="3" type="ORF">NLI96_g9549</name>
</gene>
<dbReference type="InterPro" id="IPR044855">
    <property type="entry name" value="CoA-Trfase_III_dom3_sf"/>
</dbReference>
<evidence type="ECO:0000313" key="4">
    <source>
        <dbReference type="Proteomes" id="UP001212997"/>
    </source>
</evidence>
<comment type="similarity">
    <text evidence="1">Belongs to the CoA-transferase III family.</text>
</comment>
<dbReference type="InterPro" id="IPR019405">
    <property type="entry name" value="Lactonase_7-beta_prop"/>
</dbReference>
<proteinExistence type="inferred from homology"/>
<dbReference type="SUPFAM" id="SSF89796">
    <property type="entry name" value="CoA-transferase family III (CaiB/BaiF)"/>
    <property type="match status" value="1"/>
</dbReference>
<organism evidence="3 4">
    <name type="scientific">Meripilus lineatus</name>
    <dbReference type="NCBI Taxonomy" id="2056292"/>
    <lineage>
        <taxon>Eukaryota</taxon>
        <taxon>Fungi</taxon>
        <taxon>Dikarya</taxon>
        <taxon>Basidiomycota</taxon>
        <taxon>Agaricomycotina</taxon>
        <taxon>Agaricomycetes</taxon>
        <taxon>Polyporales</taxon>
        <taxon>Meripilaceae</taxon>
        <taxon>Meripilus</taxon>
    </lineage>
</organism>
<dbReference type="PANTHER" id="PTHR48207:SF3">
    <property type="entry name" value="SUCCINATE--HYDROXYMETHYLGLUTARATE COA-TRANSFERASE"/>
    <property type="match status" value="1"/>
</dbReference>
<dbReference type="InterPro" id="IPR003673">
    <property type="entry name" value="CoA-Trfase_fam_III"/>
</dbReference>
<dbReference type="Gene3D" id="3.40.50.10540">
    <property type="entry name" value="Crotonobetainyl-coa:carnitine coa-transferase, domain 1"/>
    <property type="match status" value="1"/>
</dbReference>
<accession>A0AAD5UV97</accession>
<dbReference type="AlphaFoldDB" id="A0AAD5UV97"/>
<dbReference type="GO" id="GO:0008410">
    <property type="term" value="F:CoA-transferase activity"/>
    <property type="evidence" value="ECO:0007669"/>
    <property type="project" value="TreeGrafter"/>
</dbReference>
<dbReference type="Pfam" id="PF10282">
    <property type="entry name" value="Lactonase"/>
    <property type="match status" value="1"/>
</dbReference>
<reference evidence="3" key="1">
    <citation type="submission" date="2022-07" db="EMBL/GenBank/DDBJ databases">
        <title>Genome Sequence of Physisporinus lineatus.</title>
        <authorList>
            <person name="Buettner E."/>
        </authorList>
    </citation>
    <scope>NUCLEOTIDE SEQUENCE</scope>
    <source>
        <strain evidence="3">VT162</strain>
    </source>
</reference>
<dbReference type="Pfam" id="PF02515">
    <property type="entry name" value="CoA_transf_3"/>
    <property type="match status" value="1"/>
</dbReference>
<dbReference type="Proteomes" id="UP001212997">
    <property type="component" value="Unassembled WGS sequence"/>
</dbReference>
<comment type="caution">
    <text evidence="3">The sequence shown here is derived from an EMBL/GenBank/DDBJ whole genome shotgun (WGS) entry which is preliminary data.</text>
</comment>
<dbReference type="InterPro" id="IPR023606">
    <property type="entry name" value="CoA-Trfase_III_dom_1_sf"/>
</dbReference>
<dbReference type="InterPro" id="IPR050483">
    <property type="entry name" value="CoA-transferase_III_domain"/>
</dbReference>
<name>A0AAD5UV97_9APHY</name>
<keyword evidence="4" id="KW-1185">Reference proteome</keyword>
<evidence type="ECO:0000256" key="2">
    <source>
        <dbReference type="ARBA" id="ARBA00022679"/>
    </source>
</evidence>